<dbReference type="RefSeq" id="WP_358278979.1">
    <property type="nucleotide sequence ID" value="NZ_JBEYGJ010000003.1"/>
</dbReference>
<dbReference type="Proteomes" id="UP001601288">
    <property type="component" value="Unassembled WGS sequence"/>
</dbReference>
<evidence type="ECO:0000313" key="2">
    <source>
        <dbReference type="Proteomes" id="UP001601288"/>
    </source>
</evidence>
<name>A0ABW6LCD8_9ACTN</name>
<protein>
    <submittedName>
        <fullName evidence="1">DUF5677 domain-containing protein</fullName>
    </submittedName>
</protein>
<organism evidence="1 2">
    <name type="scientific">Streptomyces massasporeus</name>
    <dbReference type="NCBI Taxonomy" id="67324"/>
    <lineage>
        <taxon>Bacteria</taxon>
        <taxon>Bacillati</taxon>
        <taxon>Actinomycetota</taxon>
        <taxon>Actinomycetes</taxon>
        <taxon>Kitasatosporales</taxon>
        <taxon>Streptomycetaceae</taxon>
        <taxon>Streptomyces</taxon>
    </lineage>
</organism>
<comment type="caution">
    <text evidence="1">The sequence shown here is derived from an EMBL/GenBank/DDBJ whole genome shotgun (WGS) entry which is preliminary data.</text>
</comment>
<dbReference type="InterPro" id="IPR043733">
    <property type="entry name" value="DUF5677"/>
</dbReference>
<evidence type="ECO:0000313" key="1">
    <source>
        <dbReference type="EMBL" id="MFE9226112.1"/>
    </source>
</evidence>
<accession>A0ABW6LCD8</accession>
<sequence length="258" mass="28597">MTFAYRADEKTAKRVRAIVPKLTAGAGAALHVQELASAETSTSVFAVLAGWWRFTNRTADAMIALYDQGFTVEVVPLMRNLVGHAYAINWLADNGDDAYKALVSESYKSREKLLTNLEGVGWQLPESVDLGEKPDFGFNTEEERKRHGRLVGELSNFDNMVKAYGSAMMYPVYRNLSSYAHTTDLTASAFVSGVEDDKVTLYEQSPADRLADLCWMPVPLLQAASVMSPLLKGDPMKKLIREACRDLGLPEELVPKRP</sequence>
<dbReference type="Pfam" id="PF18928">
    <property type="entry name" value="DUF5677"/>
    <property type="match status" value="1"/>
</dbReference>
<dbReference type="EMBL" id="JBIAFP010000008">
    <property type="protein sequence ID" value="MFE9226112.1"/>
    <property type="molecule type" value="Genomic_DNA"/>
</dbReference>
<reference evidence="1 2" key="1">
    <citation type="submission" date="2024-10" db="EMBL/GenBank/DDBJ databases">
        <title>The Natural Products Discovery Center: Release of the First 8490 Sequenced Strains for Exploring Actinobacteria Biosynthetic Diversity.</title>
        <authorList>
            <person name="Kalkreuter E."/>
            <person name="Kautsar S.A."/>
            <person name="Yang D."/>
            <person name="Bader C.D."/>
            <person name="Teijaro C.N."/>
            <person name="Fluegel L."/>
            <person name="Davis C.M."/>
            <person name="Simpson J.R."/>
            <person name="Lauterbach L."/>
            <person name="Steele A.D."/>
            <person name="Gui C."/>
            <person name="Meng S."/>
            <person name="Li G."/>
            <person name="Viehrig K."/>
            <person name="Ye F."/>
            <person name="Su P."/>
            <person name="Kiefer A.F."/>
            <person name="Nichols A."/>
            <person name="Cepeda A.J."/>
            <person name="Yan W."/>
            <person name="Fan B."/>
            <person name="Jiang Y."/>
            <person name="Adhikari A."/>
            <person name="Zheng C.-J."/>
            <person name="Schuster L."/>
            <person name="Cowan T.M."/>
            <person name="Smanski M.J."/>
            <person name="Chevrette M.G."/>
            <person name="De Carvalho L.P.S."/>
            <person name="Shen B."/>
        </authorList>
    </citation>
    <scope>NUCLEOTIDE SEQUENCE [LARGE SCALE GENOMIC DNA]</scope>
    <source>
        <strain evidence="1 2">NPDC007066</strain>
    </source>
</reference>
<proteinExistence type="predicted"/>
<keyword evidence="2" id="KW-1185">Reference proteome</keyword>
<gene>
    <name evidence="1" type="ORF">ACFYM3_16030</name>
</gene>